<dbReference type="FunFam" id="3.40.50.80:FF:000001">
    <property type="entry name" value="NADPH--cytochrome P450 reductase 1"/>
    <property type="match status" value="1"/>
</dbReference>
<dbReference type="InterPro" id="IPR001709">
    <property type="entry name" value="Flavoprot_Pyr_Nucl_cyt_Rdtase"/>
</dbReference>
<dbReference type="GO" id="GO:0070814">
    <property type="term" value="P:hydrogen sulfide biosynthetic process"/>
    <property type="evidence" value="ECO:0007669"/>
    <property type="project" value="UniProtKB-UniPathway"/>
</dbReference>
<feature type="domain" description="FAD-binding FR-type" evidence="14">
    <location>
        <begin position="240"/>
        <end position="457"/>
    </location>
</feature>
<dbReference type="GO" id="GO:0019344">
    <property type="term" value="P:cysteine biosynthetic process"/>
    <property type="evidence" value="ECO:0007669"/>
    <property type="project" value="UniProtKB-KW"/>
</dbReference>
<dbReference type="Pfam" id="PF00667">
    <property type="entry name" value="FAD_binding_1"/>
    <property type="match status" value="1"/>
</dbReference>
<dbReference type="PRINTS" id="PR00371">
    <property type="entry name" value="FPNCR"/>
</dbReference>
<evidence type="ECO:0000256" key="1">
    <source>
        <dbReference type="ARBA" id="ARBA00022448"/>
    </source>
</evidence>
<evidence type="ECO:0000259" key="13">
    <source>
        <dbReference type="PROSITE" id="PS50902"/>
    </source>
</evidence>
<evidence type="ECO:0000256" key="9">
    <source>
        <dbReference type="ARBA" id="ARBA00023192"/>
    </source>
</evidence>
<feature type="domain" description="Flavodoxin-like" evidence="13">
    <location>
        <begin position="67"/>
        <end position="205"/>
    </location>
</feature>
<dbReference type="SUPFAM" id="SSF52343">
    <property type="entry name" value="Ferredoxin reductase-like, C-terminal NADP-linked domain"/>
    <property type="match status" value="1"/>
</dbReference>
<dbReference type="Proteomes" id="UP000241167">
    <property type="component" value="Unassembled WGS sequence"/>
</dbReference>
<keyword evidence="7 11" id="KW-0249">Electron transport</keyword>
<keyword evidence="1 11" id="KW-0813">Transport</keyword>
<comment type="function">
    <text evidence="11">Component of the sulfite reductase complex that catalyzes the 6-electron reduction of sulfite to sulfide. This is one of several activities required for the biosynthesis of L-cysteine from sulfate. The flavoprotein component catalyzes the electron flow from NADPH -&gt; FAD -&gt; FMN to the hemoprotein component.</text>
</comment>
<dbReference type="Pfam" id="PF00175">
    <property type="entry name" value="NAD_binding_1"/>
    <property type="match status" value="1"/>
</dbReference>
<keyword evidence="6 11" id="KW-0521">NADP</keyword>
<dbReference type="CDD" id="cd06199">
    <property type="entry name" value="SiR"/>
    <property type="match status" value="1"/>
</dbReference>
<dbReference type="RefSeq" id="WP_106512095.1">
    <property type="nucleotide sequence ID" value="NZ_PXYI01000002.1"/>
</dbReference>
<dbReference type="Gene3D" id="3.40.50.360">
    <property type="match status" value="1"/>
</dbReference>
<proteinExistence type="predicted"/>
<dbReference type="PANTHER" id="PTHR19384">
    <property type="entry name" value="NITRIC OXIDE SYNTHASE-RELATED"/>
    <property type="match status" value="1"/>
</dbReference>
<dbReference type="InterPro" id="IPR017927">
    <property type="entry name" value="FAD-bd_FR_type"/>
</dbReference>
<gene>
    <name evidence="15" type="ORF">C7I55_06620</name>
</gene>
<dbReference type="GO" id="GO:0005829">
    <property type="term" value="C:cytosol"/>
    <property type="evidence" value="ECO:0007669"/>
    <property type="project" value="TreeGrafter"/>
</dbReference>
<dbReference type="InterPro" id="IPR010199">
    <property type="entry name" value="CysJ"/>
</dbReference>
<feature type="binding site" evidence="12">
    <location>
        <begin position="527"/>
        <end position="528"/>
    </location>
    <ligand>
        <name>NADP(+)</name>
        <dbReference type="ChEBI" id="CHEBI:58349"/>
    </ligand>
</feature>
<accession>A0A2P7QVG0</accession>
<keyword evidence="3 11" id="KW-0285">Flavoprotein</keyword>
<dbReference type="EC" id="1.8.1.2" evidence="11"/>
<dbReference type="GO" id="GO:0050660">
    <property type="term" value="F:flavin adenine dinucleotide binding"/>
    <property type="evidence" value="ECO:0007669"/>
    <property type="project" value="InterPro"/>
</dbReference>
<evidence type="ECO:0000256" key="6">
    <source>
        <dbReference type="ARBA" id="ARBA00022857"/>
    </source>
</evidence>
<dbReference type="InterPro" id="IPR001433">
    <property type="entry name" value="OxRdtase_FAD/NAD-bd"/>
</dbReference>
<dbReference type="NCBIfam" id="TIGR01931">
    <property type="entry name" value="cysJ"/>
    <property type="match status" value="1"/>
</dbReference>
<feature type="binding site" evidence="12">
    <location>
        <position position="570"/>
    </location>
    <ligand>
        <name>NADP(+)</name>
        <dbReference type="ChEBI" id="CHEBI:58349"/>
    </ligand>
</feature>
<dbReference type="Gene3D" id="3.40.50.80">
    <property type="entry name" value="Nucleotide-binding domain of ferredoxin-NADP reductase (FNR) module"/>
    <property type="match status" value="1"/>
</dbReference>
<dbReference type="GO" id="GO:0004783">
    <property type="term" value="F:sulfite reductase (NADPH) activity"/>
    <property type="evidence" value="ECO:0007669"/>
    <property type="project" value="UniProtKB-EC"/>
</dbReference>
<dbReference type="PANTHER" id="PTHR19384:SF128">
    <property type="entry name" value="NADPH OXIDOREDUCTASE A"/>
    <property type="match status" value="1"/>
</dbReference>
<dbReference type="UniPathway" id="UPA00140">
    <property type="reaction ID" value="UER00207"/>
</dbReference>
<keyword evidence="5 11" id="KW-0274">FAD</keyword>
<reference evidence="15 16" key="1">
    <citation type="submission" date="2018-03" db="EMBL/GenBank/DDBJ databases">
        <title>The draft genome of Sphingosinicella sp. GL-C-18.</title>
        <authorList>
            <person name="Liu L."/>
            <person name="Li L."/>
            <person name="Liang L."/>
            <person name="Zhang X."/>
            <person name="Wang T."/>
        </authorList>
    </citation>
    <scope>NUCLEOTIDE SEQUENCE [LARGE SCALE GENOMIC DNA]</scope>
    <source>
        <strain evidence="15 16">GL-C-18</strain>
    </source>
</reference>
<comment type="catalytic activity">
    <reaction evidence="10 11">
        <text>hydrogen sulfide + 3 NADP(+) + 3 H2O = sulfite + 3 NADPH + 4 H(+)</text>
        <dbReference type="Rhea" id="RHEA:13801"/>
        <dbReference type="ChEBI" id="CHEBI:15377"/>
        <dbReference type="ChEBI" id="CHEBI:15378"/>
        <dbReference type="ChEBI" id="CHEBI:17359"/>
        <dbReference type="ChEBI" id="CHEBI:29919"/>
        <dbReference type="ChEBI" id="CHEBI:57783"/>
        <dbReference type="ChEBI" id="CHEBI:58349"/>
        <dbReference type="EC" id="1.8.1.2"/>
    </reaction>
</comment>
<dbReference type="InterPro" id="IPR039261">
    <property type="entry name" value="FNR_nucleotide-bd"/>
</dbReference>
<organism evidence="15 16">
    <name type="scientific">Allosphingosinicella deserti</name>
    <dbReference type="NCBI Taxonomy" id="2116704"/>
    <lineage>
        <taxon>Bacteria</taxon>
        <taxon>Pseudomonadati</taxon>
        <taxon>Pseudomonadota</taxon>
        <taxon>Alphaproteobacteria</taxon>
        <taxon>Sphingomonadales</taxon>
        <taxon>Sphingomonadaceae</taxon>
        <taxon>Allosphingosinicella</taxon>
    </lineage>
</organism>
<feature type="binding site" evidence="12">
    <location>
        <begin position="395"/>
        <end position="398"/>
    </location>
    <ligand>
        <name>FAD</name>
        <dbReference type="ChEBI" id="CHEBI:57692"/>
    </ligand>
</feature>
<dbReference type="EMBL" id="PXYI01000002">
    <property type="protein sequence ID" value="PSJ41930.1"/>
    <property type="molecule type" value="Genomic_DNA"/>
</dbReference>
<dbReference type="PRINTS" id="PR00369">
    <property type="entry name" value="FLAVODOXIN"/>
</dbReference>
<dbReference type="Gene3D" id="1.20.990.10">
    <property type="entry name" value="NADPH-cytochrome p450 Reductase, Chain A, domain 3"/>
    <property type="match status" value="1"/>
</dbReference>
<comment type="cofactor">
    <cofactor evidence="11 12">
        <name>FAD</name>
        <dbReference type="ChEBI" id="CHEBI:57692"/>
    </cofactor>
    <text evidence="11 12">Binds 1 FAD per subunit.</text>
</comment>
<evidence type="ECO:0000256" key="3">
    <source>
        <dbReference type="ARBA" id="ARBA00022630"/>
    </source>
</evidence>
<comment type="caution">
    <text evidence="15">The sequence shown here is derived from an EMBL/GenBank/DDBJ whole genome shotgun (WGS) entry which is preliminary data.</text>
</comment>
<dbReference type="InterPro" id="IPR003097">
    <property type="entry name" value="CysJ-like_FAD-binding"/>
</dbReference>
<dbReference type="SUPFAM" id="SSF52218">
    <property type="entry name" value="Flavoproteins"/>
    <property type="match status" value="1"/>
</dbReference>
<dbReference type="SUPFAM" id="SSF63380">
    <property type="entry name" value="Riboflavin synthase domain-like"/>
    <property type="match status" value="1"/>
</dbReference>
<evidence type="ECO:0000256" key="2">
    <source>
        <dbReference type="ARBA" id="ARBA00022605"/>
    </source>
</evidence>
<feature type="binding site" evidence="12">
    <location>
        <begin position="534"/>
        <end position="538"/>
    </location>
    <ligand>
        <name>NADP(+)</name>
        <dbReference type="ChEBI" id="CHEBI:58349"/>
    </ligand>
</feature>
<dbReference type="PROSITE" id="PS50902">
    <property type="entry name" value="FLAVODOXIN_LIKE"/>
    <property type="match status" value="1"/>
</dbReference>
<dbReference type="PROSITE" id="PS51384">
    <property type="entry name" value="FAD_FR"/>
    <property type="match status" value="1"/>
</dbReference>
<dbReference type="Pfam" id="PF00258">
    <property type="entry name" value="Flavodoxin_1"/>
    <property type="match status" value="1"/>
</dbReference>
<dbReference type="InterPro" id="IPR001094">
    <property type="entry name" value="Flavdoxin-like"/>
</dbReference>
<sequence>MTAFNSFAEGALTLEQWQHVEALARTLTPAQARWISGYFAGLDAGLLRGGAPAADIAAPAAAQGRTLTILYGTETGNSRDLAKALAAAAAERGLSPQIADMSDYKTRLLKDEQDLLVIVSTYGEGDPPQPAVGFFEFLEGKRAPKLEKVRFSVLALGDSTYEKYCEAGKRIDARLEELGATRIGGRVDCDIDYDDPAAAWSKAVVDRLAADLAQSATALPGIAVPSAIPTGAGTPAYDKKKPFGATVIENIAIVGRYSSKETRHIELDLAGSGLTYEPGDALGIAAVNDAAVVGQLLEATGLSADAEITVKGETIALAEALENRFEVAIASPRFLDQWAKLTGAAELEALRGEERAAERLLYLRNHHVVDIVRKFPLPGVDADSLLAGLRPLQPRLYSIASSLAAAPDEAHLTVAPVRYTLHGEPRSGVASSQLADRIEIGDTVPVYIQHNPHFGLPKTDAPIIMIGAGTGVAPYRGFLQEWEATGTEGRSWLFFGERNFRSDFLYQTEWQQWLKEGVLTRMDVAFSRDRGQPKTYVQHRMLQQAKDLYAWLEEGAHVYVCGDEKSMARDVHETLIQIVSEQGRVDRDTAEDYVRRLASDHRYQRDVY</sequence>
<evidence type="ECO:0000256" key="12">
    <source>
        <dbReference type="PIRSR" id="PIRSR000207-1"/>
    </source>
</evidence>
<evidence type="ECO:0000256" key="11">
    <source>
        <dbReference type="PIRNR" id="PIRNR000207"/>
    </source>
</evidence>
<dbReference type="Gene3D" id="2.40.30.10">
    <property type="entry name" value="Translation factors"/>
    <property type="match status" value="1"/>
</dbReference>
<evidence type="ECO:0000256" key="8">
    <source>
        <dbReference type="ARBA" id="ARBA00023002"/>
    </source>
</evidence>
<evidence type="ECO:0000259" key="14">
    <source>
        <dbReference type="PROSITE" id="PS51384"/>
    </source>
</evidence>
<keyword evidence="16" id="KW-1185">Reference proteome</keyword>
<keyword evidence="4 11" id="KW-0288">FMN</keyword>
<keyword evidence="8 11" id="KW-0560">Oxidoreductase</keyword>
<dbReference type="OrthoDB" id="9764248at2"/>
<evidence type="ECO:0000256" key="4">
    <source>
        <dbReference type="ARBA" id="ARBA00022643"/>
    </source>
</evidence>
<keyword evidence="2 11" id="KW-0028">Amino-acid biosynthesis</keyword>
<feature type="binding site" evidence="12">
    <location>
        <begin position="120"/>
        <end position="123"/>
    </location>
    <ligand>
        <name>FMN</name>
        <dbReference type="ChEBI" id="CHEBI:58210"/>
    </ligand>
</feature>
<comment type="subunit">
    <text evidence="11">Alpha(8)-beta(8). The alpha component is a flavoprotein, the beta component is a hemoprotein.</text>
</comment>
<dbReference type="AlphaFoldDB" id="A0A2P7QVG0"/>
<feature type="binding site" evidence="12">
    <location>
        <begin position="156"/>
        <end position="165"/>
    </location>
    <ligand>
        <name>FMN</name>
        <dbReference type="ChEBI" id="CHEBI:58210"/>
    </ligand>
</feature>
<dbReference type="InterPro" id="IPR017938">
    <property type="entry name" value="Riboflavin_synthase-like_b-brl"/>
</dbReference>
<evidence type="ECO:0000313" key="16">
    <source>
        <dbReference type="Proteomes" id="UP000241167"/>
    </source>
</evidence>
<feature type="binding site" evidence="12">
    <location>
        <position position="419"/>
    </location>
    <ligand>
        <name>FAD</name>
        <dbReference type="ChEBI" id="CHEBI:57692"/>
    </ligand>
</feature>
<dbReference type="PIRSF" id="PIRSF000207">
    <property type="entry name" value="SiR-FP_CysJ"/>
    <property type="match status" value="1"/>
</dbReference>
<name>A0A2P7QVG0_9SPHN</name>
<comment type="pathway">
    <text evidence="11">Sulfur metabolism; hydrogen sulfide biosynthesis; hydrogen sulfide from sulfite (NADPH route): step 1/1.</text>
</comment>
<evidence type="ECO:0000313" key="15">
    <source>
        <dbReference type="EMBL" id="PSJ41930.1"/>
    </source>
</evidence>
<dbReference type="InterPro" id="IPR029039">
    <property type="entry name" value="Flavoprotein-like_sf"/>
</dbReference>
<comment type="cofactor">
    <cofactor evidence="11 12">
        <name>FMN</name>
        <dbReference type="ChEBI" id="CHEBI:58210"/>
    </cofactor>
    <text evidence="11 12">Binds 1 FMN per subunit.</text>
</comment>
<feature type="binding site" evidence="12">
    <location>
        <begin position="428"/>
        <end position="431"/>
    </location>
    <ligand>
        <name>FAD</name>
        <dbReference type="ChEBI" id="CHEBI:57692"/>
    </ligand>
</feature>
<evidence type="ECO:0000256" key="10">
    <source>
        <dbReference type="ARBA" id="ARBA00052219"/>
    </source>
</evidence>
<evidence type="ECO:0000256" key="7">
    <source>
        <dbReference type="ARBA" id="ARBA00022982"/>
    </source>
</evidence>
<evidence type="ECO:0000256" key="5">
    <source>
        <dbReference type="ARBA" id="ARBA00022827"/>
    </source>
</evidence>
<keyword evidence="9 11" id="KW-0198">Cysteine biosynthesis</keyword>
<feature type="binding site" evidence="12">
    <location>
        <position position="608"/>
    </location>
    <ligand>
        <name>FAD</name>
        <dbReference type="ChEBI" id="CHEBI:57692"/>
    </ligand>
</feature>
<feature type="binding site" evidence="12">
    <location>
        <begin position="413"/>
        <end position="415"/>
    </location>
    <ligand>
        <name>FAD</name>
        <dbReference type="ChEBI" id="CHEBI:57692"/>
    </ligand>
</feature>
<dbReference type="InterPro" id="IPR008254">
    <property type="entry name" value="Flavodoxin/NO_synth"/>
</dbReference>
<dbReference type="InterPro" id="IPR023173">
    <property type="entry name" value="NADPH_Cyt_P450_Rdtase_alpha"/>
</dbReference>
<protein>
    <recommendedName>
        <fullName evidence="11">Sulfite reductase [NADPH] flavoprotein alpha-component</fullName>
        <shortName evidence="11">SiR-FP</shortName>
        <ecNumber evidence="11">1.8.1.2</ecNumber>
    </recommendedName>
</protein>
<dbReference type="GO" id="GO:0010181">
    <property type="term" value="F:FMN binding"/>
    <property type="evidence" value="ECO:0007669"/>
    <property type="project" value="InterPro"/>
</dbReference>